<evidence type="ECO:0000313" key="2">
    <source>
        <dbReference type="Proteomes" id="UP000091857"/>
    </source>
</evidence>
<proteinExistence type="predicted"/>
<sequence>MFIYISSFWFLLPKSPKSQGASFLRTTINPESRNHRKPTPQVTMSLSPPRTRTDNTTTRTFQPYWCYRCHRMVRIAPSDPSEIICPRCSGQFLCEVEMNRPRLVDDFTAFDPSPEARLLEALSLMLDPPIRRLNFGLHDDLESESRGRSWFRRRNRWDPDGEIRPRRRRHLSLDGRENWEDEPGLQFRPRTWIVLRPYDPFAPTIPGLRPETPMPPRVNPREYFFGPGLNDLIEQLTQDDRPGPPPVPESVIDAIPTVKVTASHLVNDSNCPVCKEEFKIGGEAKELPCKHIYHKDCIVPWLRLHNSCPVCRKELPILPENSSHASDGQRECEHEEDVNGRCLRWRRQLANLWPFRPRYGRISPHGEHDGASQGGQSWFRRLFQHFTH</sequence>
<protein>
    <submittedName>
        <fullName evidence="1">Uncharacterized protein</fullName>
    </submittedName>
</protein>
<accession>A0ACB7I7S0</accession>
<dbReference type="EMBL" id="CM004388">
    <property type="protein sequence ID" value="KAG8660451.1"/>
    <property type="molecule type" value="Genomic_DNA"/>
</dbReference>
<name>A0ACB7I7S0_MANES</name>
<evidence type="ECO:0000313" key="1">
    <source>
        <dbReference type="EMBL" id="KAG8660451.1"/>
    </source>
</evidence>
<keyword evidence="2" id="KW-1185">Reference proteome</keyword>
<gene>
    <name evidence="1" type="ORF">MANES_02G161500v8</name>
</gene>
<organism evidence="1 2">
    <name type="scientific">Manihot esculenta</name>
    <name type="common">Cassava</name>
    <name type="synonym">Jatropha manihot</name>
    <dbReference type="NCBI Taxonomy" id="3983"/>
    <lineage>
        <taxon>Eukaryota</taxon>
        <taxon>Viridiplantae</taxon>
        <taxon>Streptophyta</taxon>
        <taxon>Embryophyta</taxon>
        <taxon>Tracheophyta</taxon>
        <taxon>Spermatophyta</taxon>
        <taxon>Magnoliopsida</taxon>
        <taxon>eudicotyledons</taxon>
        <taxon>Gunneridae</taxon>
        <taxon>Pentapetalae</taxon>
        <taxon>rosids</taxon>
        <taxon>fabids</taxon>
        <taxon>Malpighiales</taxon>
        <taxon>Euphorbiaceae</taxon>
        <taxon>Crotonoideae</taxon>
        <taxon>Manihoteae</taxon>
        <taxon>Manihot</taxon>
    </lineage>
</organism>
<reference evidence="2" key="1">
    <citation type="journal article" date="2016" name="Nat. Biotechnol.">
        <title>Sequencing wild and cultivated cassava and related species reveals extensive interspecific hybridization and genetic diversity.</title>
        <authorList>
            <person name="Bredeson J.V."/>
            <person name="Lyons J.B."/>
            <person name="Prochnik S.E."/>
            <person name="Wu G.A."/>
            <person name="Ha C.M."/>
            <person name="Edsinger-Gonzales E."/>
            <person name="Grimwood J."/>
            <person name="Schmutz J."/>
            <person name="Rabbi I.Y."/>
            <person name="Egesi C."/>
            <person name="Nauluvula P."/>
            <person name="Lebot V."/>
            <person name="Ndunguru J."/>
            <person name="Mkamilo G."/>
            <person name="Bart R.S."/>
            <person name="Setter T.L."/>
            <person name="Gleadow R.M."/>
            <person name="Kulakow P."/>
            <person name="Ferguson M.E."/>
            <person name="Rounsley S."/>
            <person name="Rokhsar D.S."/>
        </authorList>
    </citation>
    <scope>NUCLEOTIDE SEQUENCE [LARGE SCALE GENOMIC DNA]</scope>
    <source>
        <strain evidence="2">cv. AM560-2</strain>
    </source>
</reference>
<comment type="caution">
    <text evidence="1">The sequence shown here is derived from an EMBL/GenBank/DDBJ whole genome shotgun (WGS) entry which is preliminary data.</text>
</comment>
<dbReference type="Proteomes" id="UP000091857">
    <property type="component" value="Chromosome 2"/>
</dbReference>